<keyword evidence="1" id="KW-1185">Reference proteome</keyword>
<name>A0A9J7KL71_BRAFL</name>
<dbReference type="KEGG" id="bfo:118407985"/>
<protein>
    <submittedName>
        <fullName evidence="2">Uncharacterized protein LOC118407985</fullName>
    </submittedName>
</protein>
<gene>
    <name evidence="2" type="primary">LOC118407985</name>
</gene>
<sequence>MAGLAALRSTFLTRLPARFVRQSGASLVPYGGKGPNMGDGISARHMSSEGAKGGVGDDKTSGGFFFNAEKAFSASLVFRGQAEKIANDGKPFDNFMPLYYQVDESWTNYTIQVDVSEPIHIRPDGPIGPIFPPLFLEMTVHWGPAPATPELKNAMVKFLGDSKGKK</sequence>
<accession>A0A9J7KL71</accession>
<evidence type="ECO:0000313" key="1">
    <source>
        <dbReference type="Proteomes" id="UP000001554"/>
    </source>
</evidence>
<proteinExistence type="predicted"/>
<evidence type="ECO:0000313" key="2">
    <source>
        <dbReference type="RefSeq" id="XP_035664483.1"/>
    </source>
</evidence>
<dbReference type="GeneID" id="118407985"/>
<dbReference type="RefSeq" id="XP_035664483.1">
    <property type="nucleotide sequence ID" value="XM_035808590.1"/>
</dbReference>
<dbReference type="Proteomes" id="UP000001554">
    <property type="component" value="Unplaced"/>
</dbReference>
<organism evidence="1 2">
    <name type="scientific">Branchiostoma floridae</name>
    <name type="common">Florida lancelet</name>
    <name type="synonym">Amphioxus</name>
    <dbReference type="NCBI Taxonomy" id="7739"/>
    <lineage>
        <taxon>Eukaryota</taxon>
        <taxon>Metazoa</taxon>
        <taxon>Chordata</taxon>
        <taxon>Cephalochordata</taxon>
        <taxon>Leptocardii</taxon>
        <taxon>Amphioxiformes</taxon>
        <taxon>Branchiostomatidae</taxon>
        <taxon>Branchiostoma</taxon>
    </lineage>
</organism>
<dbReference type="AlphaFoldDB" id="A0A9J7KL71"/>
<dbReference type="OMA" id="NIEMKVQ"/>
<reference evidence="2" key="1">
    <citation type="submission" date="2025-08" db="UniProtKB">
        <authorList>
            <consortium name="RefSeq"/>
        </authorList>
    </citation>
    <scope>IDENTIFICATION</scope>
    <source>
        <strain evidence="2">S238N-H82</strain>
        <tissue evidence="2">Testes</tissue>
    </source>
</reference>